<organism evidence="2 3">
    <name type="scientific">Eumeta variegata</name>
    <name type="common">Bagworm moth</name>
    <name type="synonym">Eumeta japonica</name>
    <dbReference type="NCBI Taxonomy" id="151549"/>
    <lineage>
        <taxon>Eukaryota</taxon>
        <taxon>Metazoa</taxon>
        <taxon>Ecdysozoa</taxon>
        <taxon>Arthropoda</taxon>
        <taxon>Hexapoda</taxon>
        <taxon>Insecta</taxon>
        <taxon>Pterygota</taxon>
        <taxon>Neoptera</taxon>
        <taxon>Endopterygota</taxon>
        <taxon>Lepidoptera</taxon>
        <taxon>Glossata</taxon>
        <taxon>Ditrysia</taxon>
        <taxon>Tineoidea</taxon>
        <taxon>Psychidae</taxon>
        <taxon>Oiketicinae</taxon>
        <taxon>Eumeta</taxon>
    </lineage>
</organism>
<dbReference type="AlphaFoldDB" id="A0A4C1UJM4"/>
<sequence>MVRDLTSSDHNAVTFVVRMGKRSGPRPPTGTRVYNTAKARWSEFETPMVAALAERARTIEMHDALERAYGTASTGSSAKRQKNREDVLLQTDSRQVLGPNESAILLVETIFLDDWFDTDHPQHSEVRRQADGDDQPPAPSGNCPGWTHLLLGPSQAPPIAFDGFTPQRGMEDAPYNLMTLTYKELLAYNWSLNLYGMVRGYLRDREVIVFYAGRESRKGTSKGCMQSSTAGPTFWNLILDSLLRELRKLGIYVQAFADEVFLMFSDQSASSIEKEVNRALARVHCWGVRNKLLFAPTTTN</sequence>
<evidence type="ECO:0000313" key="2">
    <source>
        <dbReference type="EMBL" id="GBP26663.1"/>
    </source>
</evidence>
<protein>
    <submittedName>
        <fullName evidence="2">Retrovirus-related Pol polyprotein from type-1 retrotransposable element R1</fullName>
    </submittedName>
</protein>
<evidence type="ECO:0000313" key="3">
    <source>
        <dbReference type="Proteomes" id="UP000299102"/>
    </source>
</evidence>
<accession>A0A4C1UJM4</accession>
<proteinExistence type="predicted"/>
<keyword evidence="3" id="KW-1185">Reference proteome</keyword>
<dbReference type="EMBL" id="BGZK01000183">
    <property type="protein sequence ID" value="GBP26663.1"/>
    <property type="molecule type" value="Genomic_DNA"/>
</dbReference>
<gene>
    <name evidence="2" type="ORF">EVAR_23433_1</name>
</gene>
<dbReference type="OrthoDB" id="411871at2759"/>
<evidence type="ECO:0000256" key="1">
    <source>
        <dbReference type="SAM" id="MobiDB-lite"/>
    </source>
</evidence>
<comment type="caution">
    <text evidence="2">The sequence shown here is derived from an EMBL/GenBank/DDBJ whole genome shotgun (WGS) entry which is preliminary data.</text>
</comment>
<reference evidence="2 3" key="1">
    <citation type="journal article" date="2019" name="Commun. Biol.">
        <title>The bagworm genome reveals a unique fibroin gene that provides high tensile strength.</title>
        <authorList>
            <person name="Kono N."/>
            <person name="Nakamura H."/>
            <person name="Ohtoshi R."/>
            <person name="Tomita M."/>
            <person name="Numata K."/>
            <person name="Arakawa K."/>
        </authorList>
    </citation>
    <scope>NUCLEOTIDE SEQUENCE [LARGE SCALE GENOMIC DNA]</scope>
</reference>
<feature type="region of interest" description="Disordered" evidence="1">
    <location>
        <begin position="124"/>
        <end position="147"/>
    </location>
</feature>
<name>A0A4C1UJM4_EUMVA</name>
<dbReference type="Proteomes" id="UP000299102">
    <property type="component" value="Unassembled WGS sequence"/>
</dbReference>